<keyword evidence="3" id="KW-1185">Reference proteome</keyword>
<organism evidence="2 3">
    <name type="scientific">Cypionkella aquatica</name>
    <dbReference type="NCBI Taxonomy" id="1756042"/>
    <lineage>
        <taxon>Bacteria</taxon>
        <taxon>Pseudomonadati</taxon>
        <taxon>Pseudomonadota</taxon>
        <taxon>Alphaproteobacteria</taxon>
        <taxon>Rhodobacterales</taxon>
        <taxon>Paracoccaceae</taxon>
        <taxon>Cypionkella</taxon>
    </lineage>
</organism>
<accession>A0AA37WZ87</accession>
<dbReference type="InterPro" id="IPR009495">
    <property type="entry name" value="NrsF"/>
</dbReference>
<gene>
    <name evidence="2" type="ORF">GCM10010873_11670</name>
</gene>
<evidence type="ECO:0000313" key="2">
    <source>
        <dbReference type="EMBL" id="GLS86193.1"/>
    </source>
</evidence>
<feature type="transmembrane region" description="Helical" evidence="1">
    <location>
        <begin position="25"/>
        <end position="46"/>
    </location>
</feature>
<feature type="transmembrane region" description="Helical" evidence="1">
    <location>
        <begin position="130"/>
        <end position="148"/>
    </location>
</feature>
<protein>
    <recommendedName>
        <fullName evidence="4">DUF1109 domain-containing protein</fullName>
    </recommendedName>
</protein>
<evidence type="ECO:0000313" key="3">
    <source>
        <dbReference type="Proteomes" id="UP001157355"/>
    </source>
</evidence>
<reference evidence="2 3" key="1">
    <citation type="journal article" date="2014" name="Int. J. Syst. Evol. Microbiol.">
        <title>Complete genome sequence of Corynebacterium casei LMG S-19264T (=DSM 44701T), isolated from a smear-ripened cheese.</title>
        <authorList>
            <consortium name="US DOE Joint Genome Institute (JGI-PGF)"/>
            <person name="Walter F."/>
            <person name="Albersmeier A."/>
            <person name="Kalinowski J."/>
            <person name="Ruckert C."/>
        </authorList>
    </citation>
    <scope>NUCLEOTIDE SEQUENCE [LARGE SCALE GENOMIC DNA]</scope>
    <source>
        <strain evidence="2 3">NBRC 111766</strain>
    </source>
</reference>
<dbReference type="AlphaFoldDB" id="A0AA37WZ87"/>
<keyword evidence="1" id="KW-1133">Transmembrane helix</keyword>
<evidence type="ECO:0008006" key="4">
    <source>
        <dbReference type="Google" id="ProtNLM"/>
    </source>
</evidence>
<feature type="transmembrane region" description="Helical" evidence="1">
    <location>
        <begin position="58"/>
        <end position="78"/>
    </location>
</feature>
<keyword evidence="1" id="KW-0472">Membrane</keyword>
<evidence type="ECO:0000256" key="1">
    <source>
        <dbReference type="SAM" id="Phobius"/>
    </source>
</evidence>
<name>A0AA37WZ87_9RHOB</name>
<dbReference type="Proteomes" id="UP001157355">
    <property type="component" value="Unassembled WGS sequence"/>
</dbReference>
<feature type="transmembrane region" description="Helical" evidence="1">
    <location>
        <begin position="184"/>
        <end position="206"/>
    </location>
</feature>
<dbReference type="Pfam" id="PF06532">
    <property type="entry name" value="NrsF"/>
    <property type="match status" value="1"/>
</dbReference>
<comment type="caution">
    <text evidence="2">The sequence shown here is derived from an EMBL/GenBank/DDBJ whole genome shotgun (WGS) entry which is preliminary data.</text>
</comment>
<keyword evidence="1" id="KW-0812">Transmembrane</keyword>
<dbReference type="EMBL" id="BSPP01000004">
    <property type="protein sequence ID" value="GLS86193.1"/>
    <property type="molecule type" value="Genomic_DNA"/>
</dbReference>
<sequence length="212" mass="22475">MSKTDDLIIQLSGSPVRAPLRQRRLAAIATLAMLVPVALFLAEFGMRRGLMSAWSNPVVILKTLLPLGICGLSLVLLLRLIRPEARIGRAGYGYAAPVAVALLLWAGAFISRAPQARFAEVGTFSLTECLGSILMLSIVPLVGLLMLARQGASTAPQLSGALVGLTAASGVTAGYSLFCTRDNPLFFVTWYGVAILIVTVVGAIVGRRVLQW</sequence>
<dbReference type="RefSeq" id="WP_284324394.1">
    <property type="nucleotide sequence ID" value="NZ_BSPP01000004.1"/>
</dbReference>
<feature type="transmembrane region" description="Helical" evidence="1">
    <location>
        <begin position="90"/>
        <end position="110"/>
    </location>
</feature>
<feature type="transmembrane region" description="Helical" evidence="1">
    <location>
        <begin position="160"/>
        <end position="178"/>
    </location>
</feature>
<proteinExistence type="predicted"/>